<gene>
    <name evidence="1" type="ORF">OLX77_05135</name>
</gene>
<dbReference type="RefSeq" id="WP_307632516.1">
    <property type="nucleotide sequence ID" value="NZ_JAPHEH010000001.1"/>
</dbReference>
<comment type="caution">
    <text evidence="1">The sequence shown here is derived from an EMBL/GenBank/DDBJ whole genome shotgun (WGS) entry which is preliminary data.</text>
</comment>
<evidence type="ECO:0000313" key="1">
    <source>
        <dbReference type="EMBL" id="MDG4475543.1"/>
    </source>
</evidence>
<name>A0A9X4MHB8_9BACT</name>
<dbReference type="Proteomes" id="UP001154240">
    <property type="component" value="Unassembled WGS sequence"/>
</dbReference>
<reference evidence="1" key="1">
    <citation type="journal article" date="2022" name="bioRxiv">
        <title>Thiovibrio frasassiensisgen. nov., sp. nov., an autotrophic, elemental sulfur disproportionating bacterium isolated from sulfidic karst sediment, and proposal of Thiovibrionaceae fam. nov.</title>
        <authorList>
            <person name="Aronson H."/>
            <person name="Thomas C."/>
            <person name="Bhattacharyya M."/>
            <person name="Eckstein S."/>
            <person name="Jensen S."/>
            <person name="Barco R."/>
            <person name="Macalady J."/>
            <person name="Amend J."/>
        </authorList>
    </citation>
    <scope>NUCLEOTIDE SEQUENCE</scope>
    <source>
        <strain evidence="1">RS19-109</strain>
    </source>
</reference>
<dbReference type="InterPro" id="IPR005358">
    <property type="entry name" value="Puta_zinc/iron-chelating_dom"/>
</dbReference>
<dbReference type="PANTHER" id="PTHR35866:SF1">
    <property type="entry name" value="YKGJ FAMILY CYSTEINE CLUSTER PROTEIN"/>
    <property type="match status" value="1"/>
</dbReference>
<keyword evidence="2" id="KW-1185">Reference proteome</keyword>
<dbReference type="PANTHER" id="PTHR35866">
    <property type="entry name" value="PUTATIVE-RELATED"/>
    <property type="match status" value="1"/>
</dbReference>
<dbReference type="Pfam" id="PF03692">
    <property type="entry name" value="CxxCxxCC"/>
    <property type="match status" value="1"/>
</dbReference>
<evidence type="ECO:0000313" key="2">
    <source>
        <dbReference type="Proteomes" id="UP001154240"/>
    </source>
</evidence>
<protein>
    <submittedName>
        <fullName evidence="1">YkgJ family cysteine cluster protein</fullName>
    </submittedName>
</protein>
<accession>A0A9X4MHB8</accession>
<proteinExistence type="predicted"/>
<dbReference type="AlphaFoldDB" id="A0A9X4MHB8"/>
<reference evidence="1" key="2">
    <citation type="submission" date="2022-10" db="EMBL/GenBank/DDBJ databases">
        <authorList>
            <person name="Aronson H.S."/>
        </authorList>
    </citation>
    <scope>NUCLEOTIDE SEQUENCE</scope>
    <source>
        <strain evidence="1">RS19-109</strain>
    </source>
</reference>
<organism evidence="1 2">
    <name type="scientific">Thiovibrio frasassiensis</name>
    <dbReference type="NCBI Taxonomy" id="2984131"/>
    <lineage>
        <taxon>Bacteria</taxon>
        <taxon>Pseudomonadati</taxon>
        <taxon>Thermodesulfobacteriota</taxon>
        <taxon>Desulfobulbia</taxon>
        <taxon>Desulfobulbales</taxon>
        <taxon>Thiovibrionaceae</taxon>
        <taxon>Thiovibrio</taxon>
    </lineage>
</organism>
<dbReference type="EMBL" id="JAPHEH010000001">
    <property type="protein sequence ID" value="MDG4475543.1"/>
    <property type="molecule type" value="Genomic_DNA"/>
</dbReference>
<sequence>MSDPKQCKQCGTCCRKGGPALSRGDLDLVRQGVIHHDQLATVRRGETGYNPATGKLEPVPVELLKIRGTANGWTCLFFNEEANSCSIYAHRPTTCRILQCWQPEALLATIYRNTLRRTDLINPNDPILAEIARHEQACPGHLTGQLAASGKPEDLLRLTELVRTDLAIRKEAAHKFGLSLEMEFFLFGRPLFKQLAGYGIACVEENGELRLQRRNKSS</sequence>